<evidence type="ECO:0000313" key="3">
    <source>
        <dbReference type="Proteomes" id="UP000651010"/>
    </source>
</evidence>
<dbReference type="InterPro" id="IPR037053">
    <property type="entry name" value="Phage_tail_collar_dom_sf"/>
</dbReference>
<evidence type="ECO:0000313" key="2">
    <source>
        <dbReference type="EMBL" id="MBE1162469.1"/>
    </source>
</evidence>
<evidence type="ECO:0000259" key="1">
    <source>
        <dbReference type="Pfam" id="PF07484"/>
    </source>
</evidence>
<accession>A0ABR9GEI5</accession>
<dbReference type="Proteomes" id="UP000651010">
    <property type="component" value="Unassembled WGS sequence"/>
</dbReference>
<dbReference type="Gene3D" id="3.90.1340.10">
    <property type="entry name" value="Phage tail collar domain"/>
    <property type="match status" value="1"/>
</dbReference>
<keyword evidence="3" id="KW-1185">Reference proteome</keyword>
<dbReference type="EMBL" id="JACZZA010000013">
    <property type="protein sequence ID" value="MBE1162469.1"/>
    <property type="molecule type" value="Genomic_DNA"/>
</dbReference>
<dbReference type="InterPro" id="IPR011083">
    <property type="entry name" value="Phage_tail_collar_dom"/>
</dbReference>
<dbReference type="Pfam" id="PF07484">
    <property type="entry name" value="Collar"/>
    <property type="match status" value="1"/>
</dbReference>
<dbReference type="SUPFAM" id="SSF88874">
    <property type="entry name" value="Receptor-binding domain of short tail fibre protein gp12"/>
    <property type="match status" value="1"/>
</dbReference>
<comment type="caution">
    <text evidence="2">The sequence shown here is derived from an EMBL/GenBank/DDBJ whole genome shotgun (WGS) entry which is preliminary data.</text>
</comment>
<dbReference type="RefSeq" id="WP_192557302.1">
    <property type="nucleotide sequence ID" value="NZ_JACZZA010000013.1"/>
</dbReference>
<protein>
    <submittedName>
        <fullName evidence="2">Phage tail protein</fullName>
    </submittedName>
</protein>
<feature type="domain" description="Phage tail collar" evidence="1">
    <location>
        <begin position="7"/>
        <end position="63"/>
    </location>
</feature>
<proteinExistence type="predicted"/>
<gene>
    <name evidence="2" type="ORF">IGX34_18945</name>
</gene>
<name>A0ABR9GEI5_9GAMM</name>
<reference evidence="2 3" key="1">
    <citation type="submission" date="2020-09" db="EMBL/GenBank/DDBJ databases">
        <title>Dyella sp. 7MK23 isolated from forest soil.</title>
        <authorList>
            <person name="Fu J."/>
        </authorList>
    </citation>
    <scope>NUCLEOTIDE SEQUENCE [LARGE SCALE GENOMIC DNA]</scope>
    <source>
        <strain evidence="2 3">7MK23</strain>
    </source>
</reference>
<sequence length="175" mass="18260">MTTPFLGEVQIFGFNFAPVGWALCNGATVSISQYSTLYSLLGTAYGGNGTSTFQLPNLTTRAPCSQGTGLGLTQRVIGEAFGEAAHTLISNEMPMHNHSAQGFGGTGTRSPQPATNAALTSSSVFEDYNNNQAANTTLLPATLATSGGNQPHENRQPYLALNFCIALSGAYPSFS</sequence>
<organism evidence="2 3">
    <name type="scientific">Dyella acidiphila</name>
    <dbReference type="NCBI Taxonomy" id="2775866"/>
    <lineage>
        <taxon>Bacteria</taxon>
        <taxon>Pseudomonadati</taxon>
        <taxon>Pseudomonadota</taxon>
        <taxon>Gammaproteobacteria</taxon>
        <taxon>Lysobacterales</taxon>
        <taxon>Rhodanobacteraceae</taxon>
        <taxon>Dyella</taxon>
    </lineage>
</organism>